<organism evidence="2 3">
    <name type="scientific">Apolygus lucorum</name>
    <name type="common">Small green plant bug</name>
    <name type="synonym">Lygocoris lucorum</name>
    <dbReference type="NCBI Taxonomy" id="248454"/>
    <lineage>
        <taxon>Eukaryota</taxon>
        <taxon>Metazoa</taxon>
        <taxon>Ecdysozoa</taxon>
        <taxon>Arthropoda</taxon>
        <taxon>Hexapoda</taxon>
        <taxon>Insecta</taxon>
        <taxon>Pterygota</taxon>
        <taxon>Neoptera</taxon>
        <taxon>Paraneoptera</taxon>
        <taxon>Hemiptera</taxon>
        <taxon>Heteroptera</taxon>
        <taxon>Panheteroptera</taxon>
        <taxon>Cimicomorpha</taxon>
        <taxon>Miridae</taxon>
        <taxon>Mirini</taxon>
        <taxon>Apolygus</taxon>
    </lineage>
</organism>
<evidence type="ECO:0000313" key="2">
    <source>
        <dbReference type="EMBL" id="KAF6211943.1"/>
    </source>
</evidence>
<dbReference type="EMBL" id="WIXP02000004">
    <property type="protein sequence ID" value="KAF6211943.1"/>
    <property type="molecule type" value="Genomic_DNA"/>
</dbReference>
<feature type="signal peptide" evidence="1">
    <location>
        <begin position="1"/>
        <end position="15"/>
    </location>
</feature>
<comment type="caution">
    <text evidence="2">The sequence shown here is derived from an EMBL/GenBank/DDBJ whole genome shotgun (WGS) entry which is preliminary data.</text>
</comment>
<accession>A0A8S9XSL3</accession>
<feature type="chain" id="PRO_5035917417" evidence="1">
    <location>
        <begin position="16"/>
        <end position="342"/>
    </location>
</feature>
<evidence type="ECO:0000256" key="1">
    <source>
        <dbReference type="SAM" id="SignalP"/>
    </source>
</evidence>
<dbReference type="Proteomes" id="UP000466442">
    <property type="component" value="Unassembled WGS sequence"/>
</dbReference>
<protein>
    <submittedName>
        <fullName evidence="2">Uncharacterized protein</fullName>
    </submittedName>
</protein>
<keyword evidence="3" id="KW-1185">Reference proteome</keyword>
<reference evidence="2" key="1">
    <citation type="journal article" date="2021" name="Mol. Ecol. Resour.">
        <title>Apolygus lucorum genome provides insights into omnivorousness and mesophyll feeding.</title>
        <authorList>
            <person name="Liu Y."/>
            <person name="Liu H."/>
            <person name="Wang H."/>
            <person name="Huang T."/>
            <person name="Liu B."/>
            <person name="Yang B."/>
            <person name="Yin L."/>
            <person name="Li B."/>
            <person name="Zhang Y."/>
            <person name="Zhang S."/>
            <person name="Jiang F."/>
            <person name="Zhang X."/>
            <person name="Ren Y."/>
            <person name="Wang B."/>
            <person name="Wang S."/>
            <person name="Lu Y."/>
            <person name="Wu K."/>
            <person name="Fan W."/>
            <person name="Wang G."/>
        </authorList>
    </citation>
    <scope>NUCLEOTIDE SEQUENCE</scope>
    <source>
        <strain evidence="2">12Hb</strain>
    </source>
</reference>
<dbReference type="AlphaFoldDB" id="A0A8S9XSL3"/>
<name>A0A8S9XSL3_APOLU</name>
<gene>
    <name evidence="2" type="ORF">GE061_012460</name>
</gene>
<evidence type="ECO:0000313" key="3">
    <source>
        <dbReference type="Proteomes" id="UP000466442"/>
    </source>
</evidence>
<proteinExistence type="predicted"/>
<keyword evidence="1" id="KW-0732">Signal</keyword>
<sequence length="342" mass="39493">MKDFALLVIIAGAWGILSVVSEKSDQHESHEKFTDVELTDELLNVVVKGLWLVKYLPEGIQVIEAKSQNNFFRIYFVNPSFHNQSCFFQFAYCHFCSNQVKPYVPACSSPCPGFRGVSKTLVQFPYNTRISTVTAAFEFRMRTCEIFLMIVGILGIPSLASHHRLNAGHAHQPGFKSQPRNVLQGFHSILPFQQEHKQYKNVDITPQLEQKVHQGLRMVNYDPSGIQLQKATTGRNFVRISYLNPALQNQRCYFQFRPCDVCQSSMEPYRPVCSSPCPLNACKVDYSLRVMNSKDFQHQKHWKNAEFDEKTDYQERNLQAYDRLGHGNFANQYMNPWMSLQQ</sequence>